<dbReference type="PANTHER" id="PTHR47027">
    <property type="entry name" value="REVERSE TRANSCRIPTASE DOMAIN-CONTAINING PROTEIN"/>
    <property type="match status" value="1"/>
</dbReference>
<sequence>MGSLLTWFLLEHTSGVERKKLLPDNETSKGERPKAWESTATLAFADDVAIISRNIKSLSNEFERLNEKAEHMGLTINQEKTKYMFSGYSRISIPNELKIQEFTFERVKSFKYLGSVITENNTMDSEIGARLIAANKNYFGLANILKAKNVPCTIKTKIYKTTIRPVLIYGAETWTLTKREENSLGTFERKILRRIYGAINEGGIWRRRFNRELYHLYEESDI</sequence>
<protein>
    <recommendedName>
        <fullName evidence="2">Reverse transcriptase domain-containing protein</fullName>
    </recommendedName>
</protein>
<name>A0ABQ8S621_PERAM</name>
<keyword evidence="1" id="KW-0175">Coiled coil</keyword>
<comment type="caution">
    <text evidence="3">The sequence shown here is derived from an EMBL/GenBank/DDBJ whole genome shotgun (WGS) entry which is preliminary data.</text>
</comment>
<dbReference type="EMBL" id="JAJSOF020000033">
    <property type="protein sequence ID" value="KAJ4429476.1"/>
    <property type="molecule type" value="Genomic_DNA"/>
</dbReference>
<dbReference type="PROSITE" id="PS50878">
    <property type="entry name" value="RT_POL"/>
    <property type="match status" value="1"/>
</dbReference>
<keyword evidence="4" id="KW-1185">Reference proteome</keyword>
<gene>
    <name evidence="3" type="ORF">ANN_21645</name>
</gene>
<evidence type="ECO:0000256" key="1">
    <source>
        <dbReference type="SAM" id="Coils"/>
    </source>
</evidence>
<dbReference type="Pfam" id="PF00078">
    <property type="entry name" value="RVT_1"/>
    <property type="match status" value="1"/>
</dbReference>
<feature type="coiled-coil region" evidence="1">
    <location>
        <begin position="48"/>
        <end position="75"/>
    </location>
</feature>
<accession>A0ABQ8S621</accession>
<dbReference type="Proteomes" id="UP001148838">
    <property type="component" value="Unassembled WGS sequence"/>
</dbReference>
<feature type="domain" description="Reverse transcriptase" evidence="2">
    <location>
        <begin position="1"/>
        <end position="117"/>
    </location>
</feature>
<evidence type="ECO:0000313" key="3">
    <source>
        <dbReference type="EMBL" id="KAJ4429476.1"/>
    </source>
</evidence>
<dbReference type="InterPro" id="IPR000477">
    <property type="entry name" value="RT_dom"/>
</dbReference>
<evidence type="ECO:0000313" key="4">
    <source>
        <dbReference type="Proteomes" id="UP001148838"/>
    </source>
</evidence>
<organism evidence="3 4">
    <name type="scientific">Periplaneta americana</name>
    <name type="common">American cockroach</name>
    <name type="synonym">Blatta americana</name>
    <dbReference type="NCBI Taxonomy" id="6978"/>
    <lineage>
        <taxon>Eukaryota</taxon>
        <taxon>Metazoa</taxon>
        <taxon>Ecdysozoa</taxon>
        <taxon>Arthropoda</taxon>
        <taxon>Hexapoda</taxon>
        <taxon>Insecta</taxon>
        <taxon>Pterygota</taxon>
        <taxon>Neoptera</taxon>
        <taxon>Polyneoptera</taxon>
        <taxon>Dictyoptera</taxon>
        <taxon>Blattodea</taxon>
        <taxon>Blattoidea</taxon>
        <taxon>Blattidae</taxon>
        <taxon>Blattinae</taxon>
        <taxon>Periplaneta</taxon>
    </lineage>
</organism>
<reference evidence="3 4" key="1">
    <citation type="journal article" date="2022" name="Allergy">
        <title>Genome assembly and annotation of Periplaneta americana reveal a comprehensive cockroach allergen profile.</title>
        <authorList>
            <person name="Wang L."/>
            <person name="Xiong Q."/>
            <person name="Saelim N."/>
            <person name="Wang L."/>
            <person name="Nong W."/>
            <person name="Wan A.T."/>
            <person name="Shi M."/>
            <person name="Liu X."/>
            <person name="Cao Q."/>
            <person name="Hui J.H.L."/>
            <person name="Sookrung N."/>
            <person name="Leung T.F."/>
            <person name="Tungtrongchitr A."/>
            <person name="Tsui S.K.W."/>
        </authorList>
    </citation>
    <scope>NUCLEOTIDE SEQUENCE [LARGE SCALE GENOMIC DNA]</scope>
    <source>
        <strain evidence="3">PWHHKU_190912</strain>
    </source>
</reference>
<dbReference type="PANTHER" id="PTHR47027:SF29">
    <property type="entry name" value="C2H2-TYPE DOMAIN-CONTAINING PROTEIN"/>
    <property type="match status" value="1"/>
</dbReference>
<evidence type="ECO:0000259" key="2">
    <source>
        <dbReference type="PROSITE" id="PS50878"/>
    </source>
</evidence>
<proteinExistence type="predicted"/>